<dbReference type="InterPro" id="IPR000182">
    <property type="entry name" value="GNAT_dom"/>
</dbReference>
<proteinExistence type="predicted"/>
<gene>
    <name evidence="3" type="primary">rimI_2</name>
    <name evidence="3" type="ORF">ENKNEFLB_01120</name>
</gene>
<accession>A0ABX8EF73</accession>
<feature type="compositionally biased region" description="Polar residues" evidence="1">
    <location>
        <begin position="279"/>
        <end position="290"/>
    </location>
</feature>
<keyword evidence="3" id="KW-0808">Transferase</keyword>
<dbReference type="GO" id="GO:0004596">
    <property type="term" value="F:protein-N-terminal amino-acid acetyltransferase activity"/>
    <property type="evidence" value="ECO:0007669"/>
    <property type="project" value="UniProtKB-EC"/>
</dbReference>
<feature type="domain" description="N-acetyltransferase" evidence="2">
    <location>
        <begin position="135"/>
        <end position="276"/>
    </location>
</feature>
<evidence type="ECO:0000313" key="3">
    <source>
        <dbReference type="EMBL" id="QVT78742.1"/>
    </source>
</evidence>
<evidence type="ECO:0000256" key="1">
    <source>
        <dbReference type="SAM" id="MobiDB-lite"/>
    </source>
</evidence>
<reference evidence="3 4" key="1">
    <citation type="submission" date="2021-05" db="EMBL/GenBank/DDBJ databases">
        <title>Complete genome of Nocardioides aquaticus KCTC 9944T isolated from meromictic and hypersaline Ekho Lake, Antarctica.</title>
        <authorList>
            <person name="Hwang K."/>
            <person name="Kim K.M."/>
            <person name="Choe H."/>
        </authorList>
    </citation>
    <scope>NUCLEOTIDE SEQUENCE [LARGE SCALE GENOMIC DNA]</scope>
    <source>
        <strain evidence="3 4">KCTC 9944</strain>
    </source>
</reference>
<dbReference type="PROSITE" id="PS51186">
    <property type="entry name" value="GNAT"/>
    <property type="match status" value="1"/>
</dbReference>
<keyword evidence="3" id="KW-0012">Acyltransferase</keyword>
<dbReference type="Pfam" id="PF08445">
    <property type="entry name" value="FR47"/>
    <property type="match status" value="1"/>
</dbReference>
<keyword evidence="4" id="KW-1185">Reference proteome</keyword>
<dbReference type="CDD" id="cd04301">
    <property type="entry name" value="NAT_SF"/>
    <property type="match status" value="1"/>
</dbReference>
<name>A0ABX8EF73_9ACTN</name>
<dbReference type="EMBL" id="CP075371">
    <property type="protein sequence ID" value="QVT78742.1"/>
    <property type="molecule type" value="Genomic_DNA"/>
</dbReference>
<dbReference type="InterPro" id="IPR013653">
    <property type="entry name" value="GCN5-like_dom"/>
</dbReference>
<evidence type="ECO:0000313" key="4">
    <source>
        <dbReference type="Proteomes" id="UP000679307"/>
    </source>
</evidence>
<dbReference type="EC" id="2.3.1.255" evidence="3"/>
<feature type="region of interest" description="Disordered" evidence="1">
    <location>
        <begin position="270"/>
        <end position="290"/>
    </location>
</feature>
<evidence type="ECO:0000259" key="2">
    <source>
        <dbReference type="PROSITE" id="PS51186"/>
    </source>
</evidence>
<organism evidence="3 4">
    <name type="scientific">Nocardioides aquaticus</name>
    <dbReference type="NCBI Taxonomy" id="160826"/>
    <lineage>
        <taxon>Bacteria</taxon>
        <taxon>Bacillati</taxon>
        <taxon>Actinomycetota</taxon>
        <taxon>Actinomycetes</taxon>
        <taxon>Propionibacteriales</taxon>
        <taxon>Nocardioidaceae</taxon>
        <taxon>Nocardioides</taxon>
    </lineage>
</organism>
<dbReference type="Proteomes" id="UP000679307">
    <property type="component" value="Chromosome"/>
</dbReference>
<protein>
    <submittedName>
        <fullName evidence="3">N-alpha-acetyltransferase RimI</fullName>
        <ecNumber evidence="3">2.3.1.255</ecNumber>
    </submittedName>
</protein>
<sequence>MAGLTAPTDVVAEPFVRHQLDPSTVRRAWVAERAGVSGVERAALWVAEIVWHDRGRMRVGHGVGPADLLATMLAPAAEAAGGVDRVSVSDGAETSLPPGWAQVSTNRWHWMLTDVVPTAPVDPRLVDLGPLDGPVPGHEPDGESDGVAAEVRAVLDAGNPGSFARPGTTPGVARWLGLREDGELRAVGALVRQPDGSGHLRAVTVHPDHAGRGLGRALSVALTRAGLAMAPVVSLGVYLDNAPALRIYRDLGYTTRHTFASGLTAASAVPPVAQRAGTDRSSTSADSPSR</sequence>